<dbReference type="AlphaFoldDB" id="A0A1E1F2G4"/>
<accession>A0A1E1F2G4</accession>
<keyword evidence="1" id="KW-0732">Signal</keyword>
<dbReference type="EMBL" id="AP017655">
    <property type="protein sequence ID" value="BAV64713.1"/>
    <property type="molecule type" value="Genomic_DNA"/>
</dbReference>
<evidence type="ECO:0000313" key="3">
    <source>
        <dbReference type="Proteomes" id="UP000218272"/>
    </source>
</evidence>
<keyword evidence="3" id="KW-1185">Reference proteome</keyword>
<sequence>MRYAVVAAMPLVMTLGLTGCGSASAPEPEAEEAPIVMQAGEWALTRKTTGYNTPTVTPAEYQAALKEVKEDKVCVTVDAAGVPDANALAGAEGQDCTYKDKLLRKGRLIATLSCKAGTGTSEIALEGNYTADTLTLGSTMTKTVGGQPVLRTTHDVNGKRAGECPKA</sequence>
<gene>
    <name evidence="2" type="ORF">SCLO_1016730</name>
</gene>
<reference evidence="2 3" key="1">
    <citation type="submission" date="2016-10" db="EMBL/GenBank/DDBJ databases">
        <title>Complete Genome Sequence of the Nonylphenol-Degrading Bacterium Sphingobium cloacae JCM 10874T.</title>
        <authorList>
            <person name="Ootsuka M."/>
            <person name="Nishizawa T."/>
            <person name="Ohta H."/>
        </authorList>
    </citation>
    <scope>NUCLEOTIDE SEQUENCE [LARGE SCALE GENOMIC DNA]</scope>
    <source>
        <strain evidence="2 3">JCM 10874</strain>
    </source>
</reference>
<dbReference type="KEGG" id="sclo:SCLO_1016730"/>
<evidence type="ECO:0008006" key="4">
    <source>
        <dbReference type="Google" id="ProtNLM"/>
    </source>
</evidence>
<feature type="chain" id="PRO_5009112442" description="DUF3617 domain-containing protein" evidence="1">
    <location>
        <begin position="26"/>
        <end position="167"/>
    </location>
</feature>
<evidence type="ECO:0000313" key="2">
    <source>
        <dbReference type="EMBL" id="BAV64713.1"/>
    </source>
</evidence>
<protein>
    <recommendedName>
        <fullName evidence="4">DUF3617 domain-containing protein</fullName>
    </recommendedName>
</protein>
<dbReference type="RefSeq" id="WP_066515179.1">
    <property type="nucleotide sequence ID" value="NZ_AP017655.1"/>
</dbReference>
<dbReference type="Pfam" id="PF12276">
    <property type="entry name" value="DUF3617"/>
    <property type="match status" value="1"/>
</dbReference>
<dbReference type="PROSITE" id="PS51257">
    <property type="entry name" value="PROKAR_LIPOPROTEIN"/>
    <property type="match status" value="1"/>
</dbReference>
<organism evidence="2 3">
    <name type="scientific">Sphingobium cloacae</name>
    <dbReference type="NCBI Taxonomy" id="120107"/>
    <lineage>
        <taxon>Bacteria</taxon>
        <taxon>Pseudomonadati</taxon>
        <taxon>Pseudomonadota</taxon>
        <taxon>Alphaproteobacteria</taxon>
        <taxon>Sphingomonadales</taxon>
        <taxon>Sphingomonadaceae</taxon>
        <taxon>Sphingobium</taxon>
    </lineage>
</organism>
<name>A0A1E1F2G4_9SPHN</name>
<dbReference type="Proteomes" id="UP000218272">
    <property type="component" value="Chromosome SCLO_1"/>
</dbReference>
<dbReference type="InterPro" id="IPR022061">
    <property type="entry name" value="DUF3617"/>
</dbReference>
<proteinExistence type="predicted"/>
<feature type="signal peptide" evidence="1">
    <location>
        <begin position="1"/>
        <end position="25"/>
    </location>
</feature>
<evidence type="ECO:0000256" key="1">
    <source>
        <dbReference type="SAM" id="SignalP"/>
    </source>
</evidence>